<gene>
    <name evidence="3" type="ordered locus">RD1_3877</name>
</gene>
<keyword evidence="4" id="KW-1185">Reference proteome</keyword>
<evidence type="ECO:0000259" key="2">
    <source>
        <dbReference type="Pfam" id="PF08547"/>
    </source>
</evidence>
<sequence length="236" mass="25909">MPCCGLPTADGGKRQADPRPEPARAFEPIARVDRAHRRAIFFERTTSKGDEMRGIRGLAWAALLAVGLSATAAADDMVLEDFGDGASKRWQYAADTVMGGVSDGGAVVAMIDGQPGIRLTGTVSTVFNGGFIQVRRLLRDGLPAATTGIEMDVRGNDQRYYLFIRTSEMSRPWYYYGESFEACTSWQKVQLSLDSFERSHAHLSESIDPEEIISIAIVAFGRDHEADISVRRIALF</sequence>
<proteinExistence type="predicted"/>
<dbReference type="Pfam" id="PF08547">
    <property type="entry name" value="CIA30"/>
    <property type="match status" value="1"/>
</dbReference>
<accession>Q161K5</accession>
<dbReference type="AlphaFoldDB" id="Q161K5"/>
<dbReference type="Proteomes" id="UP000007029">
    <property type="component" value="Chromosome"/>
</dbReference>
<dbReference type="HOGENOM" id="CLU_059028_5_2_5"/>
<feature type="domain" description="NADH:ubiquinone oxidoreductase intermediate-associated protein 30" evidence="2">
    <location>
        <begin position="86"/>
        <end position="222"/>
    </location>
</feature>
<dbReference type="EMBL" id="CP000362">
    <property type="protein sequence ID" value="ABG33338.1"/>
    <property type="molecule type" value="Genomic_DNA"/>
</dbReference>
<protein>
    <recommendedName>
        <fullName evidence="2">NADH:ubiquinone oxidoreductase intermediate-associated protein 30 domain-containing protein</fullName>
    </recommendedName>
</protein>
<feature type="compositionally biased region" description="Basic and acidic residues" evidence="1">
    <location>
        <begin position="11"/>
        <end position="24"/>
    </location>
</feature>
<name>Q161K5_ROSDO</name>
<evidence type="ECO:0000313" key="3">
    <source>
        <dbReference type="EMBL" id="ABG33338.1"/>
    </source>
</evidence>
<dbReference type="InterPro" id="IPR008979">
    <property type="entry name" value="Galactose-bd-like_sf"/>
</dbReference>
<dbReference type="KEGG" id="rde:RD1_3877"/>
<dbReference type="STRING" id="375451.RD1_3877"/>
<dbReference type="SUPFAM" id="SSF49785">
    <property type="entry name" value="Galactose-binding domain-like"/>
    <property type="match status" value="1"/>
</dbReference>
<feature type="region of interest" description="Disordered" evidence="1">
    <location>
        <begin position="1"/>
        <end position="25"/>
    </location>
</feature>
<dbReference type="eggNOG" id="ENOG5032SUX">
    <property type="taxonomic scope" value="Bacteria"/>
</dbReference>
<evidence type="ECO:0000256" key="1">
    <source>
        <dbReference type="SAM" id="MobiDB-lite"/>
    </source>
</evidence>
<organism evidence="3 4">
    <name type="scientific">Roseobacter denitrificans (strain ATCC 33942 / OCh 114)</name>
    <name type="common">Erythrobacter sp. (strain OCh 114)</name>
    <name type="synonym">Roseobacter denitrificans</name>
    <dbReference type="NCBI Taxonomy" id="375451"/>
    <lineage>
        <taxon>Bacteria</taxon>
        <taxon>Pseudomonadati</taxon>
        <taxon>Pseudomonadota</taxon>
        <taxon>Alphaproteobacteria</taxon>
        <taxon>Rhodobacterales</taxon>
        <taxon>Roseobacteraceae</taxon>
        <taxon>Roseobacter</taxon>
    </lineage>
</organism>
<dbReference type="InterPro" id="IPR013857">
    <property type="entry name" value="NADH-UbQ_OxRdtase-assoc_prot30"/>
</dbReference>
<evidence type="ECO:0000313" key="4">
    <source>
        <dbReference type="Proteomes" id="UP000007029"/>
    </source>
</evidence>
<reference evidence="3 4" key="1">
    <citation type="journal article" date="2007" name="J. Bacteriol.">
        <title>The complete genome sequence of Roseobacter denitrificans reveals a mixotrophic rather than photosynthetic metabolism.</title>
        <authorList>
            <person name="Swingley W.D."/>
            <person name="Sadekar S."/>
            <person name="Mastrian S.D."/>
            <person name="Matthies H.J."/>
            <person name="Hao J."/>
            <person name="Ramos H."/>
            <person name="Acharya C.R."/>
            <person name="Conrad A.L."/>
            <person name="Taylor H.L."/>
            <person name="Dejesa L.C."/>
            <person name="Shah M.K."/>
            <person name="O'huallachain M.E."/>
            <person name="Lince M.T."/>
            <person name="Blankenship R.E."/>
            <person name="Beatty J.T."/>
            <person name="Touchman J.W."/>
        </authorList>
    </citation>
    <scope>NUCLEOTIDE SEQUENCE [LARGE SCALE GENOMIC DNA]</scope>
    <source>
        <strain evidence="4">ATCC 33942 / OCh 114</strain>
    </source>
</reference>
<dbReference type="OrthoDB" id="442188at2"/>